<dbReference type="PANTHER" id="PTHR24202:SF4">
    <property type="entry name" value="E3 UBIQUITIN-PROTEIN LIGASE MIB2-RELATED"/>
    <property type="match status" value="1"/>
</dbReference>
<dbReference type="InterPro" id="IPR002110">
    <property type="entry name" value="Ankyrin_rpt"/>
</dbReference>
<dbReference type="InterPro" id="IPR010606">
    <property type="entry name" value="Mib_Herc2"/>
</dbReference>
<dbReference type="Gene3D" id="3.90.228.10">
    <property type="match status" value="1"/>
</dbReference>
<feature type="domain" description="PARP catalytic" evidence="15">
    <location>
        <begin position="800"/>
        <end position="1003"/>
    </location>
</feature>
<dbReference type="InterPro" id="IPR000433">
    <property type="entry name" value="Znf_ZZ"/>
</dbReference>
<evidence type="ECO:0000256" key="13">
    <source>
        <dbReference type="RuleBase" id="RU362114"/>
    </source>
</evidence>
<evidence type="ECO:0000256" key="5">
    <source>
        <dbReference type="ARBA" id="ARBA00022679"/>
    </source>
</evidence>
<feature type="repeat" description="ANK" evidence="11">
    <location>
        <begin position="541"/>
        <end position="573"/>
    </location>
</feature>
<dbReference type="PROSITE" id="PS01357">
    <property type="entry name" value="ZF_ZZ_1"/>
    <property type="match status" value="1"/>
</dbReference>
<dbReference type="OrthoDB" id="6133115at2759"/>
<dbReference type="PROSITE" id="PS50135">
    <property type="entry name" value="ZF_ZZ_2"/>
    <property type="match status" value="1"/>
</dbReference>
<dbReference type="EC" id="2.4.2.-" evidence="13"/>
<dbReference type="SMART" id="SM00248">
    <property type="entry name" value="ANK"/>
    <property type="match status" value="8"/>
</dbReference>
<comment type="subcellular location">
    <subcellularLocation>
        <location evidence="2">Cytoplasm</location>
    </subcellularLocation>
</comment>
<evidence type="ECO:0000256" key="4">
    <source>
        <dbReference type="ARBA" id="ARBA00022490"/>
    </source>
</evidence>
<dbReference type="InterPro" id="IPR040847">
    <property type="entry name" value="SH3_15"/>
</dbReference>
<protein>
    <recommendedName>
        <fullName evidence="13">Poly [ADP-ribose] polymerase</fullName>
        <shortName evidence="13">PARP</shortName>
        <ecNumber evidence="13">2.4.2.-</ecNumber>
    </recommendedName>
</protein>
<dbReference type="Pfam" id="PF06701">
    <property type="entry name" value="MIB_HERC2"/>
    <property type="match status" value="2"/>
</dbReference>
<dbReference type="PROSITE" id="PS50088">
    <property type="entry name" value="ANK_REPEAT"/>
    <property type="match status" value="5"/>
</dbReference>
<dbReference type="RefSeq" id="XP_022334209.1">
    <property type="nucleotide sequence ID" value="XM_022478501.1"/>
</dbReference>
<evidence type="ECO:0000259" key="15">
    <source>
        <dbReference type="PROSITE" id="PS51059"/>
    </source>
</evidence>
<keyword evidence="8 12" id="KW-0863">Zinc-finger</keyword>
<evidence type="ECO:0000256" key="11">
    <source>
        <dbReference type="PROSITE-ProRule" id="PRU00023"/>
    </source>
</evidence>
<dbReference type="Gene3D" id="1.25.40.20">
    <property type="entry name" value="Ankyrin repeat-containing domain"/>
    <property type="match status" value="3"/>
</dbReference>
<feature type="repeat" description="ANK" evidence="11">
    <location>
        <begin position="646"/>
        <end position="671"/>
    </location>
</feature>
<keyword evidence="4" id="KW-0963">Cytoplasm</keyword>
<dbReference type="GO" id="GO:0008270">
    <property type="term" value="F:zinc ion binding"/>
    <property type="evidence" value="ECO:0007669"/>
    <property type="project" value="UniProtKB-KW"/>
</dbReference>
<dbReference type="Proteomes" id="UP000694844">
    <property type="component" value="Chromosome 4"/>
</dbReference>
<keyword evidence="9" id="KW-0833">Ubl conjugation pathway</keyword>
<dbReference type="PANTHER" id="PTHR24202">
    <property type="entry name" value="E3 UBIQUITIN-PROTEIN LIGASE MIB2"/>
    <property type="match status" value="1"/>
</dbReference>
<feature type="domain" description="ZZ-type" evidence="14">
    <location>
        <begin position="84"/>
        <end position="136"/>
    </location>
</feature>
<name>A0A8B8E3C5_CRAVI</name>
<evidence type="ECO:0000256" key="6">
    <source>
        <dbReference type="ARBA" id="ARBA00022723"/>
    </source>
</evidence>
<keyword evidence="6" id="KW-0479">Metal-binding</keyword>
<dbReference type="GO" id="GO:0061630">
    <property type="term" value="F:ubiquitin protein ligase activity"/>
    <property type="evidence" value="ECO:0007669"/>
    <property type="project" value="UniProtKB-EC"/>
</dbReference>
<dbReference type="GO" id="GO:0016567">
    <property type="term" value="P:protein ubiquitination"/>
    <property type="evidence" value="ECO:0007669"/>
    <property type="project" value="UniProtKB-UniPathway"/>
</dbReference>
<dbReference type="PROSITE" id="PS51416">
    <property type="entry name" value="MIB_HERC2"/>
    <property type="match status" value="2"/>
</dbReference>
<feature type="repeat" description="ANK" evidence="11">
    <location>
        <begin position="508"/>
        <end position="540"/>
    </location>
</feature>
<accession>A0A8B8E3C5</accession>
<keyword evidence="17" id="KW-1185">Reference proteome</keyword>
<dbReference type="Gene3D" id="2.30.30.40">
    <property type="entry name" value="SH3 Domains"/>
    <property type="match status" value="2"/>
</dbReference>
<evidence type="ECO:0000256" key="3">
    <source>
        <dbReference type="ARBA" id="ARBA00004906"/>
    </source>
</evidence>
<dbReference type="UniPathway" id="UPA00143"/>
<dbReference type="PROSITE" id="PS50297">
    <property type="entry name" value="ANK_REP_REGION"/>
    <property type="match status" value="5"/>
</dbReference>
<dbReference type="KEGG" id="cvn:111131124"/>
<feature type="repeat" description="ANK" evidence="11">
    <location>
        <begin position="475"/>
        <end position="507"/>
    </location>
</feature>
<dbReference type="SMART" id="SM00291">
    <property type="entry name" value="ZnF_ZZ"/>
    <property type="match status" value="1"/>
</dbReference>
<dbReference type="InterPro" id="IPR037252">
    <property type="entry name" value="Mib_Herc2_sf"/>
</dbReference>
<feature type="domain" description="MIB/HERC2" evidence="16">
    <location>
        <begin position="2"/>
        <end position="78"/>
    </location>
</feature>
<evidence type="ECO:0000313" key="17">
    <source>
        <dbReference type="Proteomes" id="UP000694844"/>
    </source>
</evidence>
<evidence type="ECO:0000256" key="12">
    <source>
        <dbReference type="PROSITE-ProRule" id="PRU00228"/>
    </source>
</evidence>
<organism evidence="17 18">
    <name type="scientific">Crassostrea virginica</name>
    <name type="common">Eastern oyster</name>
    <dbReference type="NCBI Taxonomy" id="6565"/>
    <lineage>
        <taxon>Eukaryota</taxon>
        <taxon>Metazoa</taxon>
        <taxon>Spiralia</taxon>
        <taxon>Lophotrochozoa</taxon>
        <taxon>Mollusca</taxon>
        <taxon>Bivalvia</taxon>
        <taxon>Autobranchia</taxon>
        <taxon>Pteriomorphia</taxon>
        <taxon>Ostreida</taxon>
        <taxon>Ostreoidea</taxon>
        <taxon>Ostreidae</taxon>
        <taxon>Crassostrea</taxon>
    </lineage>
</organism>
<dbReference type="GeneID" id="111131124"/>
<evidence type="ECO:0000259" key="16">
    <source>
        <dbReference type="PROSITE" id="PS51416"/>
    </source>
</evidence>
<dbReference type="PROSITE" id="PS51059">
    <property type="entry name" value="PARP_CATALYTIC"/>
    <property type="match status" value="1"/>
</dbReference>
<dbReference type="Gene3D" id="3.30.60.90">
    <property type="match status" value="1"/>
</dbReference>
<keyword evidence="13" id="KW-0520">NAD</keyword>
<dbReference type="InterPro" id="IPR036770">
    <property type="entry name" value="Ankyrin_rpt-contain_sf"/>
</dbReference>
<dbReference type="SUPFAM" id="SSF57850">
    <property type="entry name" value="RING/U-box"/>
    <property type="match status" value="1"/>
</dbReference>
<dbReference type="Pfam" id="PF18346">
    <property type="entry name" value="SH3_15"/>
    <property type="match status" value="1"/>
</dbReference>
<evidence type="ECO:0000256" key="2">
    <source>
        <dbReference type="ARBA" id="ARBA00004496"/>
    </source>
</evidence>
<dbReference type="Pfam" id="PF00569">
    <property type="entry name" value="ZZ"/>
    <property type="match status" value="1"/>
</dbReference>
<comment type="catalytic activity">
    <reaction evidence="1">
        <text>S-ubiquitinyl-[E2 ubiquitin-conjugating enzyme]-L-cysteine + [acceptor protein]-L-lysine = [E2 ubiquitin-conjugating enzyme]-L-cysteine + N(6)-ubiquitinyl-[acceptor protein]-L-lysine.</text>
        <dbReference type="EC" id="2.3.2.27"/>
    </reaction>
</comment>
<comment type="pathway">
    <text evidence="3">Protein modification; protein ubiquitination.</text>
</comment>
<keyword evidence="13" id="KW-0328">Glycosyltransferase</keyword>
<evidence type="ECO:0000256" key="10">
    <source>
        <dbReference type="ARBA" id="ARBA00022833"/>
    </source>
</evidence>
<evidence type="ECO:0000313" key="18">
    <source>
        <dbReference type="RefSeq" id="XP_022334209.1"/>
    </source>
</evidence>
<dbReference type="GO" id="GO:0005737">
    <property type="term" value="C:cytoplasm"/>
    <property type="evidence" value="ECO:0007669"/>
    <property type="project" value="UniProtKB-SubCell"/>
</dbReference>
<dbReference type="GO" id="GO:0003950">
    <property type="term" value="F:NAD+ poly-ADP-ribosyltransferase activity"/>
    <property type="evidence" value="ECO:0007669"/>
    <property type="project" value="UniProtKB-UniRule"/>
</dbReference>
<reference evidence="18" key="1">
    <citation type="submission" date="2025-08" db="UniProtKB">
        <authorList>
            <consortium name="RefSeq"/>
        </authorList>
    </citation>
    <scope>IDENTIFICATION</scope>
    <source>
        <tissue evidence="18">Whole sample</tissue>
    </source>
</reference>
<dbReference type="InterPro" id="IPR012317">
    <property type="entry name" value="Poly(ADP-ribose)pol_cat_dom"/>
</dbReference>
<evidence type="ECO:0000259" key="14">
    <source>
        <dbReference type="PROSITE" id="PS50135"/>
    </source>
</evidence>
<dbReference type="SUPFAM" id="SSF48403">
    <property type="entry name" value="Ankyrin repeat"/>
    <property type="match status" value="1"/>
</dbReference>
<dbReference type="CDD" id="cd01439">
    <property type="entry name" value="TCCD_inducible_PARP_like"/>
    <property type="match status" value="1"/>
</dbReference>
<feature type="domain" description="MIB/HERC2" evidence="16">
    <location>
        <begin position="147"/>
        <end position="226"/>
    </location>
</feature>
<dbReference type="SUPFAM" id="SSF159034">
    <property type="entry name" value="Mib/herc2 domain-like"/>
    <property type="match status" value="2"/>
</dbReference>
<evidence type="ECO:0000256" key="9">
    <source>
        <dbReference type="ARBA" id="ARBA00022786"/>
    </source>
</evidence>
<dbReference type="AlphaFoldDB" id="A0A8B8E3C5"/>
<keyword evidence="11" id="KW-0040">ANK repeat</keyword>
<gene>
    <name evidence="18" type="primary">LOC111131124</name>
</gene>
<sequence length="1003" mass="111604">MMEGKPVSAIRPGTRVVRGPDWASKRQDNGEGFVGTVIFVPKHGSKDHKVTVVWDSGLERRYRAGQDGKYDLRVFDSAPSGVEHDTITCDGCGENRVKGLRWKCTDCDDFDLCTICYMNDKHNTGHGFVRIDTPNCSALPVPPRTKSKSIAASGLFPNTEVIRGPHWKWKNDDGGEGQVGKILEVITWDGKYKRGGVKVQWKSDSSIREYRVGADGCVDVIYTQKTKVTSGGKYYPDHLPVVDVEKPGVIFLKAGDKVRVNLTVKAFRQLQDNALYGGWQNDMDQCIGELGTIVQSLFQGRTCRVQYMDTSIWSINRVALTRVHSFAPGDAVTVLSDYNVVRDLQEGHGGWNDDMKSALGATGRIEKIDEDGDVYVKIKNNTWILSPVCIKPSENEDVAAKIPSIPTEKPPTRRSPDFFAVVNEAMAKMAGHLKEKQRSQAVDIVSIVQAVSDGNLETVKAILRQHPDAVTKTFEGKTALQIACYEGKIDIVKILLENKADPDFKDSEGDSPLHYCVHGKEPDAVEVLLKHKVNVNVVNNLKQTPLHIAVGVNSPECVKLLIKNNANPSMKDSDGDTPMHDAIKQRDDKSSIISDLLQSPLANFSQTNADNFNVLHWATLRNFKLAVEIILKKKPKIVNEKMADKDGFTALHIAASNDFVEIANVLINIGSCDKDARDNSKRTPLIICVSQGHESMMNLLITVGCNVNAQDHDGNTALHVAQGLGFITMLKQLKSEESQQTDTEIICALLEAKADVDIKNKQGKTPVDLAVDDDIKKFMISVSKKVKAASLQTTQRGIGIPPFWAKMEPSEQFKRVPLSPDARGMIKMEYDEVAEKFKKTMKQSTILQIERVQNEYCWETFQLSRRKMENKHGGPGCANEKDLFHGTVPSLLDTICKQNLDFRLAGERVGALLGFGSYFARDAKYSDLYASPDANRNKYMFLVKVLCGKWITGNGTFKRPPPIDPKDSSSDLYDCCVDNVDNPKIFCVFDQNQYYPSYLIKYK</sequence>
<evidence type="ECO:0000256" key="8">
    <source>
        <dbReference type="ARBA" id="ARBA00022771"/>
    </source>
</evidence>
<evidence type="ECO:0000256" key="1">
    <source>
        <dbReference type="ARBA" id="ARBA00000900"/>
    </source>
</evidence>
<keyword evidence="10" id="KW-0862">Zinc</keyword>
<proteinExistence type="predicted"/>
<dbReference type="SUPFAM" id="SSF56399">
    <property type="entry name" value="ADP-ribosylation"/>
    <property type="match status" value="1"/>
</dbReference>
<keyword evidence="7" id="KW-0677">Repeat</keyword>
<dbReference type="Pfam" id="PF12796">
    <property type="entry name" value="Ank_2"/>
    <property type="match status" value="2"/>
</dbReference>
<feature type="repeat" description="ANK" evidence="11">
    <location>
        <begin position="680"/>
        <end position="712"/>
    </location>
</feature>
<evidence type="ECO:0000256" key="7">
    <source>
        <dbReference type="ARBA" id="ARBA00022737"/>
    </source>
</evidence>
<dbReference type="Pfam" id="PF00023">
    <property type="entry name" value="Ank"/>
    <property type="match status" value="3"/>
</dbReference>
<keyword evidence="5 13" id="KW-0808">Transferase</keyword>
<dbReference type="Pfam" id="PF00644">
    <property type="entry name" value="PARP"/>
    <property type="match status" value="1"/>
</dbReference>
<dbReference type="InterPro" id="IPR043145">
    <property type="entry name" value="Znf_ZZ_sf"/>
</dbReference>